<evidence type="ECO:0000256" key="1">
    <source>
        <dbReference type="ARBA" id="ARBA00005260"/>
    </source>
</evidence>
<name>A0A5B9VVK6_9BACT</name>
<keyword evidence="3" id="KW-1185">Reference proteome</keyword>
<dbReference type="GO" id="GO:0003677">
    <property type="term" value="F:DNA binding"/>
    <property type="evidence" value="ECO:0007669"/>
    <property type="project" value="InterPro"/>
</dbReference>
<dbReference type="AlphaFoldDB" id="A0A5B9VVK6"/>
<reference evidence="2 3" key="1">
    <citation type="submission" date="2019-08" db="EMBL/GenBank/DDBJ databases">
        <title>Deep-cultivation of Planctomycetes and their phenomic and genomic characterization uncovers novel biology.</title>
        <authorList>
            <person name="Wiegand S."/>
            <person name="Jogler M."/>
            <person name="Boedeker C."/>
            <person name="Pinto D."/>
            <person name="Vollmers J."/>
            <person name="Rivas-Marin E."/>
            <person name="Kohn T."/>
            <person name="Peeters S.H."/>
            <person name="Heuer A."/>
            <person name="Rast P."/>
            <person name="Oberbeckmann S."/>
            <person name="Bunk B."/>
            <person name="Jeske O."/>
            <person name="Meyerdierks A."/>
            <person name="Storesund J.E."/>
            <person name="Kallscheuer N."/>
            <person name="Luecker S."/>
            <person name="Lage O.M."/>
            <person name="Pohl T."/>
            <person name="Merkel B.J."/>
            <person name="Hornburger P."/>
            <person name="Mueller R.-W."/>
            <person name="Bruemmer F."/>
            <person name="Labrenz M."/>
            <person name="Spormann A.M."/>
            <person name="Op den Camp H."/>
            <person name="Overmann J."/>
            <person name="Amann R."/>
            <person name="Jetten M.S.M."/>
            <person name="Mascher T."/>
            <person name="Medema M.H."/>
            <person name="Devos D.P."/>
            <person name="Kaster A.-K."/>
            <person name="Ovreas L."/>
            <person name="Rohde M."/>
            <person name="Galperin M.Y."/>
            <person name="Jogler C."/>
        </authorList>
    </citation>
    <scope>NUCLEOTIDE SEQUENCE [LARGE SCALE GENOMIC DNA]</scope>
    <source>
        <strain evidence="2 3">OJF2</strain>
    </source>
</reference>
<evidence type="ECO:0000313" key="3">
    <source>
        <dbReference type="Proteomes" id="UP000324233"/>
    </source>
</evidence>
<dbReference type="PANTHER" id="PTHR33677">
    <property type="entry name" value="TRANSCRIPTIONAL REPRESSOR FRMR-RELATED"/>
    <property type="match status" value="1"/>
</dbReference>
<dbReference type="Proteomes" id="UP000324233">
    <property type="component" value="Chromosome"/>
</dbReference>
<dbReference type="GO" id="GO:0046872">
    <property type="term" value="F:metal ion binding"/>
    <property type="evidence" value="ECO:0007669"/>
    <property type="project" value="InterPro"/>
</dbReference>
<organism evidence="2 3">
    <name type="scientific">Aquisphaera giovannonii</name>
    <dbReference type="NCBI Taxonomy" id="406548"/>
    <lineage>
        <taxon>Bacteria</taxon>
        <taxon>Pseudomonadati</taxon>
        <taxon>Planctomycetota</taxon>
        <taxon>Planctomycetia</taxon>
        <taxon>Isosphaerales</taxon>
        <taxon>Isosphaeraceae</taxon>
        <taxon>Aquisphaera</taxon>
    </lineage>
</organism>
<accession>A0A5B9VVK6</accession>
<dbReference type="EMBL" id="CP042997">
    <property type="protein sequence ID" value="QEH31815.1"/>
    <property type="molecule type" value="Genomic_DNA"/>
</dbReference>
<evidence type="ECO:0000313" key="2">
    <source>
        <dbReference type="EMBL" id="QEH31815.1"/>
    </source>
</evidence>
<dbReference type="CDD" id="cd10148">
    <property type="entry name" value="CsoR-like_DUF156"/>
    <property type="match status" value="1"/>
</dbReference>
<sequence>MDREAGRKVRARVNRIAGQVDGIRRMVEEGRYCVEILNQIAATRSALDALGVELLTSHLESCVLGHEAGAGHEQAKPMTREQLLDEVRTVLSRFLR</sequence>
<dbReference type="Pfam" id="PF02583">
    <property type="entry name" value="Trns_repr_metal"/>
    <property type="match status" value="1"/>
</dbReference>
<proteinExistence type="inferred from homology"/>
<comment type="similarity">
    <text evidence="1">Belongs to the FrmR/RcnR family.</text>
</comment>
<dbReference type="Gene3D" id="1.20.58.1000">
    <property type="entry name" value="Metal-sensitive repressor, helix protomer"/>
    <property type="match status" value="1"/>
</dbReference>
<protein>
    <submittedName>
        <fullName evidence="2">Copper-sensing transcriptional repressor CsoR</fullName>
    </submittedName>
</protein>
<dbReference type="OrthoDB" id="9811244at2"/>
<dbReference type="InterPro" id="IPR003735">
    <property type="entry name" value="Metal_Tscrpt_repr"/>
</dbReference>
<dbReference type="RefSeq" id="WP_148590558.1">
    <property type="nucleotide sequence ID" value="NZ_CP042997.1"/>
</dbReference>
<dbReference type="InterPro" id="IPR038390">
    <property type="entry name" value="Metal_Tscrpt_repr_sf"/>
</dbReference>
<gene>
    <name evidence="2" type="primary">csoR</name>
    <name evidence="2" type="ORF">OJF2_02800</name>
</gene>
<dbReference type="KEGG" id="agv:OJF2_02800"/>
<dbReference type="GO" id="GO:0045892">
    <property type="term" value="P:negative regulation of DNA-templated transcription"/>
    <property type="evidence" value="ECO:0007669"/>
    <property type="project" value="UniProtKB-ARBA"/>
</dbReference>